<evidence type="ECO:0000313" key="3">
    <source>
        <dbReference type="Proteomes" id="UP000236161"/>
    </source>
</evidence>
<dbReference type="GO" id="GO:0003677">
    <property type="term" value="F:DNA binding"/>
    <property type="evidence" value="ECO:0007669"/>
    <property type="project" value="TreeGrafter"/>
</dbReference>
<dbReference type="OrthoDB" id="729622at2759"/>
<dbReference type="PANTHER" id="PTHR21689">
    <property type="entry name" value="LIN-9"/>
    <property type="match status" value="1"/>
</dbReference>
<dbReference type="STRING" id="1088818.A0A2I0ALK2"/>
<proteinExistence type="predicted"/>
<evidence type="ECO:0000313" key="2">
    <source>
        <dbReference type="EMBL" id="PKA56441.1"/>
    </source>
</evidence>
<organism evidence="2 3">
    <name type="scientific">Apostasia shenzhenica</name>
    <dbReference type="NCBI Taxonomy" id="1088818"/>
    <lineage>
        <taxon>Eukaryota</taxon>
        <taxon>Viridiplantae</taxon>
        <taxon>Streptophyta</taxon>
        <taxon>Embryophyta</taxon>
        <taxon>Tracheophyta</taxon>
        <taxon>Spermatophyta</taxon>
        <taxon>Magnoliopsida</taxon>
        <taxon>Liliopsida</taxon>
        <taxon>Asparagales</taxon>
        <taxon>Orchidaceae</taxon>
        <taxon>Apostasioideae</taxon>
        <taxon>Apostasia</taxon>
    </lineage>
</organism>
<dbReference type="EMBL" id="KZ451973">
    <property type="protein sequence ID" value="PKA56441.1"/>
    <property type="molecule type" value="Genomic_DNA"/>
</dbReference>
<protein>
    <submittedName>
        <fullName evidence="2">Protein always early 2</fullName>
    </submittedName>
</protein>
<name>A0A2I0ALK2_9ASPA</name>
<dbReference type="GO" id="GO:0017053">
    <property type="term" value="C:transcription repressor complex"/>
    <property type="evidence" value="ECO:0007669"/>
    <property type="project" value="InterPro"/>
</dbReference>
<accession>A0A2I0ALK2</accession>
<evidence type="ECO:0000256" key="1">
    <source>
        <dbReference type="SAM" id="MobiDB-lite"/>
    </source>
</evidence>
<dbReference type="PANTHER" id="PTHR21689:SF2">
    <property type="entry name" value="PROTEIN LIN-9 HOMOLOG"/>
    <property type="match status" value="1"/>
</dbReference>
<dbReference type="AlphaFoldDB" id="A0A2I0ALK2"/>
<dbReference type="Proteomes" id="UP000236161">
    <property type="component" value="Unassembled WGS sequence"/>
</dbReference>
<gene>
    <name evidence="2" type="primary">ALY2</name>
    <name evidence="2" type="ORF">AXF42_Ash014944</name>
</gene>
<dbReference type="InterPro" id="IPR010561">
    <property type="entry name" value="LIN-9/ALY1"/>
</dbReference>
<dbReference type="GO" id="GO:0005654">
    <property type="term" value="C:nucleoplasm"/>
    <property type="evidence" value="ECO:0007669"/>
    <property type="project" value="TreeGrafter"/>
</dbReference>
<keyword evidence="3" id="KW-1185">Reference proteome</keyword>
<sequence length="476" mass="52319">MAPPVASPPTKVQDDVGWQGTNGMLQTCGSDIKKNAEDMYRSLDVSHHDHLPKGIKLESHGYSSSAKIGDLRDLLPGRKIQSFNKRTPRSGKTCFAKGDASKCLHSDHMVYRRKPDGDSFFYNKHVEKGANCVKINSSILVEGFKEESRKITKDYVRKKHRQSHLEEEGPDLHNLLLLADTAISYSSEQKCKETSLNGHNDHQSSTANCGDPTFKMPAERMAEQALTTEASPDHILKDSQPELASVTEQVSAEDKQISYNSTYENQMIKQDLPRRVSGDELSASSQVTEFQLSEGCVLRKLLVTQILTTSKLKATSMVDLALKILSSLKGGEDAYAMIGKALDSEGIVQAAAGSRISEVQHCHLQNEGSKRPHHLLCNYEDIAASVQYTTPIVGTSSSKLSELISACVAALLMIQTCSNTRLPPAEAVEILEHAARILQPRCSQNLHIYSEIEQLMTIIKTQVLALQPVPGASLQV</sequence>
<dbReference type="GO" id="GO:0006351">
    <property type="term" value="P:DNA-templated transcription"/>
    <property type="evidence" value="ECO:0007669"/>
    <property type="project" value="InterPro"/>
</dbReference>
<dbReference type="GO" id="GO:0006357">
    <property type="term" value="P:regulation of transcription by RNA polymerase II"/>
    <property type="evidence" value="ECO:0007669"/>
    <property type="project" value="TreeGrafter"/>
</dbReference>
<reference evidence="2 3" key="1">
    <citation type="journal article" date="2017" name="Nature">
        <title>The Apostasia genome and the evolution of orchids.</title>
        <authorList>
            <person name="Zhang G.Q."/>
            <person name="Liu K.W."/>
            <person name="Li Z."/>
            <person name="Lohaus R."/>
            <person name="Hsiao Y.Y."/>
            <person name="Niu S.C."/>
            <person name="Wang J.Y."/>
            <person name="Lin Y.C."/>
            <person name="Xu Q."/>
            <person name="Chen L.J."/>
            <person name="Yoshida K."/>
            <person name="Fujiwara S."/>
            <person name="Wang Z.W."/>
            <person name="Zhang Y.Q."/>
            <person name="Mitsuda N."/>
            <person name="Wang M."/>
            <person name="Liu G.H."/>
            <person name="Pecoraro L."/>
            <person name="Huang H.X."/>
            <person name="Xiao X.J."/>
            <person name="Lin M."/>
            <person name="Wu X.Y."/>
            <person name="Wu W.L."/>
            <person name="Chen Y.Y."/>
            <person name="Chang S.B."/>
            <person name="Sakamoto S."/>
            <person name="Ohme-Takagi M."/>
            <person name="Yagi M."/>
            <person name="Zeng S.J."/>
            <person name="Shen C.Y."/>
            <person name="Yeh C.M."/>
            <person name="Luo Y.B."/>
            <person name="Tsai W.C."/>
            <person name="Van de Peer Y."/>
            <person name="Liu Z.J."/>
        </authorList>
    </citation>
    <scope>NUCLEOTIDE SEQUENCE [LARGE SCALE GENOMIC DNA]</scope>
    <source>
        <strain evidence="3">cv. Shenzhen</strain>
        <tissue evidence="2">Stem</tissue>
    </source>
</reference>
<feature type="region of interest" description="Disordered" evidence="1">
    <location>
        <begin position="1"/>
        <end position="20"/>
    </location>
</feature>
<dbReference type="GO" id="GO:0051726">
    <property type="term" value="P:regulation of cell cycle"/>
    <property type="evidence" value="ECO:0007669"/>
    <property type="project" value="TreeGrafter"/>
</dbReference>